<organism evidence="1 2">
    <name type="scientific">Aurantiacibacter arachoides</name>
    <dbReference type="NCBI Taxonomy" id="1850444"/>
    <lineage>
        <taxon>Bacteria</taxon>
        <taxon>Pseudomonadati</taxon>
        <taxon>Pseudomonadota</taxon>
        <taxon>Alphaproteobacteria</taxon>
        <taxon>Sphingomonadales</taxon>
        <taxon>Erythrobacteraceae</taxon>
        <taxon>Aurantiacibacter</taxon>
    </lineage>
</organism>
<dbReference type="EMBL" id="WTYH01000001">
    <property type="protein sequence ID" value="MXO93246.1"/>
    <property type="molecule type" value="Genomic_DNA"/>
</dbReference>
<accession>A0A845A274</accession>
<comment type="caution">
    <text evidence="1">The sequence shown here is derived from an EMBL/GenBank/DDBJ whole genome shotgun (WGS) entry which is preliminary data.</text>
</comment>
<proteinExistence type="predicted"/>
<dbReference type="Proteomes" id="UP000460626">
    <property type="component" value="Unassembled WGS sequence"/>
</dbReference>
<dbReference type="RefSeq" id="WP_131452537.1">
    <property type="nucleotide sequence ID" value="NZ_BMJK01000001.1"/>
</dbReference>
<evidence type="ECO:0000313" key="1">
    <source>
        <dbReference type="EMBL" id="MXO93246.1"/>
    </source>
</evidence>
<protein>
    <submittedName>
        <fullName evidence="1">Uncharacterized protein</fullName>
    </submittedName>
</protein>
<keyword evidence="2" id="KW-1185">Reference proteome</keyword>
<reference evidence="1 2" key="1">
    <citation type="submission" date="2019-12" db="EMBL/GenBank/DDBJ databases">
        <title>Genomic-based taxomic classification of the family Erythrobacteraceae.</title>
        <authorList>
            <person name="Xu L."/>
        </authorList>
    </citation>
    <scope>NUCLEOTIDE SEQUENCE [LARGE SCALE GENOMIC DNA]</scope>
    <source>
        <strain evidence="1 2">RC4-10-4</strain>
    </source>
</reference>
<dbReference type="AlphaFoldDB" id="A0A845A274"/>
<evidence type="ECO:0000313" key="2">
    <source>
        <dbReference type="Proteomes" id="UP000460626"/>
    </source>
</evidence>
<sequence length="67" mass="6650">MSAVRTVAANAAALEAASMVTYVSQAAAFPANAASLPDGVHPTICAQHAMGAPLVDGLSAAGWLDRL</sequence>
<name>A0A845A274_9SPHN</name>
<gene>
    <name evidence="1" type="ORF">GRI62_06450</name>
</gene>